<sequence length="100" mass="10413">MVLRVVPSVMYSTVQAAIDDSSSGDSIKILAGKFDGFAVTAGKDNLKIFGCGVGRTIIEGAPAQGGDDGVVVSADQTSLQGFTVQGFQMTEFVSFLIPMF</sequence>
<dbReference type="SUPFAM" id="SSF51126">
    <property type="entry name" value="Pectin lyase-like"/>
    <property type="match status" value="1"/>
</dbReference>
<keyword evidence="2" id="KW-1185">Reference proteome</keyword>
<name>A0ABU8H8Z1_9BACI</name>
<dbReference type="Proteomes" id="UP001312865">
    <property type="component" value="Unassembled WGS sequence"/>
</dbReference>
<evidence type="ECO:0000313" key="2">
    <source>
        <dbReference type="Proteomes" id="UP001312865"/>
    </source>
</evidence>
<protein>
    <submittedName>
        <fullName evidence="1">Uncharacterized protein</fullName>
    </submittedName>
</protein>
<dbReference type="Gene3D" id="2.160.20.10">
    <property type="entry name" value="Single-stranded right-handed beta-helix, Pectin lyase-like"/>
    <property type="match status" value="1"/>
</dbReference>
<reference evidence="1 2" key="1">
    <citation type="journal article" date="2018" name="J. Microbiol.">
        <title>Bacillus spongiae sp. nov., isolated from sponge of Jeju Island.</title>
        <authorList>
            <person name="Lee G.E."/>
            <person name="Im W.T."/>
            <person name="Park J.S."/>
        </authorList>
    </citation>
    <scope>NUCLEOTIDE SEQUENCE [LARGE SCALE GENOMIC DNA]</scope>
    <source>
        <strain evidence="1 2">135PIL107-10</strain>
    </source>
</reference>
<dbReference type="InterPro" id="IPR012334">
    <property type="entry name" value="Pectin_lyas_fold"/>
</dbReference>
<dbReference type="RefSeq" id="WP_336585052.1">
    <property type="nucleotide sequence ID" value="NZ_JBBAXC010000001.1"/>
</dbReference>
<dbReference type="InterPro" id="IPR011050">
    <property type="entry name" value="Pectin_lyase_fold/virulence"/>
</dbReference>
<evidence type="ECO:0000313" key="1">
    <source>
        <dbReference type="EMBL" id="MEI5905637.1"/>
    </source>
</evidence>
<organism evidence="1 2">
    <name type="scientific">Bacillus spongiae</name>
    <dbReference type="NCBI Taxonomy" id="2683610"/>
    <lineage>
        <taxon>Bacteria</taxon>
        <taxon>Bacillati</taxon>
        <taxon>Bacillota</taxon>
        <taxon>Bacilli</taxon>
        <taxon>Bacillales</taxon>
        <taxon>Bacillaceae</taxon>
        <taxon>Bacillus</taxon>
    </lineage>
</organism>
<proteinExistence type="predicted"/>
<comment type="caution">
    <text evidence="1">The sequence shown here is derived from an EMBL/GenBank/DDBJ whole genome shotgun (WGS) entry which is preliminary data.</text>
</comment>
<dbReference type="EMBL" id="JBBAXC010000001">
    <property type="protein sequence ID" value="MEI5905637.1"/>
    <property type="molecule type" value="Genomic_DNA"/>
</dbReference>
<accession>A0ABU8H8Z1</accession>
<gene>
    <name evidence="1" type="ORF">WAK64_00975</name>
</gene>